<organism evidence="2 3">
    <name type="scientific">Nocardia jiangxiensis</name>
    <dbReference type="NCBI Taxonomy" id="282685"/>
    <lineage>
        <taxon>Bacteria</taxon>
        <taxon>Bacillati</taxon>
        <taxon>Actinomycetota</taxon>
        <taxon>Actinomycetes</taxon>
        <taxon>Mycobacteriales</taxon>
        <taxon>Nocardiaceae</taxon>
        <taxon>Nocardia</taxon>
    </lineage>
</organism>
<dbReference type="RefSeq" id="WP_387404084.1">
    <property type="nucleotide sequence ID" value="NZ_JBIAQY010000004.1"/>
</dbReference>
<dbReference type="InterPro" id="IPR032710">
    <property type="entry name" value="NTF2-like_dom_sf"/>
</dbReference>
<dbReference type="EMBL" id="JBIAQY010000004">
    <property type="protein sequence ID" value="MFF3569290.1"/>
    <property type="molecule type" value="Genomic_DNA"/>
</dbReference>
<evidence type="ECO:0000313" key="3">
    <source>
        <dbReference type="Proteomes" id="UP001601992"/>
    </source>
</evidence>
<sequence length="152" mass="16179">MTTHLSGSHTAVDTFARWYTAHEAGDVTGLTAVLAEDVTVHSLFRPEPARGRAAAAAHFRGTTTTFTDLTMALLSAAAADGNVVLAEVLFTGAFTGVLSWSGREHHGRGQRLAVPGAVVVHTRADAVTSVRTLFDRDDWLRQIGVLDADSPR</sequence>
<dbReference type="Gene3D" id="3.10.450.50">
    <property type="match status" value="1"/>
</dbReference>
<accession>A0ABW6RZ26</accession>
<proteinExistence type="predicted"/>
<evidence type="ECO:0000259" key="1">
    <source>
        <dbReference type="Pfam" id="PF12680"/>
    </source>
</evidence>
<protein>
    <submittedName>
        <fullName evidence="2">Nuclear transport factor 2 family protein</fullName>
    </submittedName>
</protein>
<dbReference type="SUPFAM" id="SSF54427">
    <property type="entry name" value="NTF2-like"/>
    <property type="match status" value="1"/>
</dbReference>
<name>A0ABW6RZ26_9NOCA</name>
<dbReference type="InterPro" id="IPR037401">
    <property type="entry name" value="SnoaL-like"/>
</dbReference>
<evidence type="ECO:0000313" key="2">
    <source>
        <dbReference type="EMBL" id="MFF3569290.1"/>
    </source>
</evidence>
<comment type="caution">
    <text evidence="2">The sequence shown here is derived from an EMBL/GenBank/DDBJ whole genome shotgun (WGS) entry which is preliminary data.</text>
</comment>
<feature type="domain" description="SnoaL-like" evidence="1">
    <location>
        <begin position="16"/>
        <end position="128"/>
    </location>
</feature>
<gene>
    <name evidence="2" type="ORF">ACFYXQ_16085</name>
</gene>
<keyword evidence="3" id="KW-1185">Reference proteome</keyword>
<reference evidence="2 3" key="1">
    <citation type="submission" date="2024-10" db="EMBL/GenBank/DDBJ databases">
        <title>The Natural Products Discovery Center: Release of the First 8490 Sequenced Strains for Exploring Actinobacteria Biosynthetic Diversity.</title>
        <authorList>
            <person name="Kalkreuter E."/>
            <person name="Kautsar S.A."/>
            <person name="Yang D."/>
            <person name="Bader C.D."/>
            <person name="Teijaro C.N."/>
            <person name="Fluegel L."/>
            <person name="Davis C.M."/>
            <person name="Simpson J.R."/>
            <person name="Lauterbach L."/>
            <person name="Steele A.D."/>
            <person name="Gui C."/>
            <person name="Meng S."/>
            <person name="Li G."/>
            <person name="Viehrig K."/>
            <person name="Ye F."/>
            <person name="Su P."/>
            <person name="Kiefer A.F."/>
            <person name="Nichols A."/>
            <person name="Cepeda A.J."/>
            <person name="Yan W."/>
            <person name="Fan B."/>
            <person name="Jiang Y."/>
            <person name="Adhikari A."/>
            <person name="Zheng C.-J."/>
            <person name="Schuster L."/>
            <person name="Cowan T.M."/>
            <person name="Smanski M.J."/>
            <person name="Chevrette M.G."/>
            <person name="De Carvalho L.P.S."/>
            <person name="Shen B."/>
        </authorList>
    </citation>
    <scope>NUCLEOTIDE SEQUENCE [LARGE SCALE GENOMIC DNA]</scope>
    <source>
        <strain evidence="2 3">NPDC002593</strain>
    </source>
</reference>
<dbReference type="Proteomes" id="UP001601992">
    <property type="component" value="Unassembled WGS sequence"/>
</dbReference>
<dbReference type="Pfam" id="PF12680">
    <property type="entry name" value="SnoaL_2"/>
    <property type="match status" value="1"/>
</dbReference>